<dbReference type="SMART" id="SM00066">
    <property type="entry name" value="GAL4"/>
    <property type="match status" value="1"/>
</dbReference>
<evidence type="ECO:0000313" key="6">
    <source>
        <dbReference type="Proteomes" id="UP001280581"/>
    </source>
</evidence>
<feature type="compositionally biased region" description="Pro residues" evidence="3">
    <location>
        <begin position="168"/>
        <end position="177"/>
    </location>
</feature>
<feature type="domain" description="Zn(2)-C6 fungal-type" evidence="4">
    <location>
        <begin position="72"/>
        <end position="100"/>
    </location>
</feature>
<gene>
    <name evidence="5" type="ORF">GRF29_19g2401562</name>
</gene>
<name>A0AAN6M4P1_9PLEO</name>
<sequence length="818" mass="91011">MASTVAVKSPIASHFPHPDGKARLSPKAQPRCPHEAAVKDPLHPGSHQSTAAGASASASANGKRKQTKSRNGCVTCKAKRLKCDETHPHCKQCARRSVPCGGYKKEFKWRPFEDTTTARPKRASSPPPLPSAAAAPAPLHDPNRPTHFTIHVPPDHHALRNPYQPQALPLPLPPGFPEPSQALMDRMFAIPDMQPFVLAPPPISPVDSFVPPSESTTTTLETASAKTRPSITSVASSVSSGQSPRLVDLLQPGTDLSDLPEEYMSFREQHEAFYQPTGLTPPADALDDLVDEIPRNFDQSDWPTRLPSPAPSDSSSSSAESKDLTLYQRPRLSMTSPEMLTRRFDQETCGILSVKDGPTENPWRTLIWPLTRDSPALYHAMLSMTSFHHSRDSPAFRIQGIDHMRTAVHALASGMDNMRVDAAISTTIALAFSESWDQHISTGINHIKGARILIDRALVQHSQRPVRGQELTRLKFLCNSWMYIDVIARLTSADTDESSDYDSVLEGLHLGEDDACQLDPLMGCAQTLFPIIGRVANLVRKVRRMESNTSTVISEAMELKRQLQDWMPPSYIEDPEDETTSPHDSIKTATAYQYATLLYLHQAVPEIPSLTSAVLAQKIVRELATVDHRSRSTIIHIYPLMAAGCELVDPVDRQWICDRWDLTSSRMKIGIIERCLEVTKEVWSRRDAYAAELALDQQIDGTSSIYSATPSLKRQFSSVSDDSDAMDDASWLEPSAKARATEPIYDSDGDFCWLDRTERWRATNTSFGFEHPRRVPVRSQMSGGMRRSEIFGTETLPLELTVKGRLHWLGVMKDWNWE</sequence>
<feature type="region of interest" description="Disordered" evidence="3">
    <location>
        <begin position="296"/>
        <end position="331"/>
    </location>
</feature>
<dbReference type="Gene3D" id="4.10.240.10">
    <property type="entry name" value="Zn(2)-C6 fungal-type DNA-binding domain"/>
    <property type="match status" value="1"/>
</dbReference>
<dbReference type="GO" id="GO:0045944">
    <property type="term" value="P:positive regulation of transcription by RNA polymerase II"/>
    <property type="evidence" value="ECO:0007669"/>
    <property type="project" value="TreeGrafter"/>
</dbReference>
<dbReference type="InterPro" id="IPR001138">
    <property type="entry name" value="Zn2Cys6_DnaBD"/>
</dbReference>
<dbReference type="GO" id="GO:0000976">
    <property type="term" value="F:transcription cis-regulatory region binding"/>
    <property type="evidence" value="ECO:0007669"/>
    <property type="project" value="TreeGrafter"/>
</dbReference>
<dbReference type="GO" id="GO:0008270">
    <property type="term" value="F:zinc ion binding"/>
    <property type="evidence" value="ECO:0007669"/>
    <property type="project" value="InterPro"/>
</dbReference>
<dbReference type="GO" id="GO:0000981">
    <property type="term" value="F:DNA-binding transcription factor activity, RNA polymerase II-specific"/>
    <property type="evidence" value="ECO:0007669"/>
    <property type="project" value="InterPro"/>
</dbReference>
<dbReference type="Proteomes" id="UP001280581">
    <property type="component" value="Unassembled WGS sequence"/>
</dbReference>
<evidence type="ECO:0000259" key="4">
    <source>
        <dbReference type="PROSITE" id="PS50048"/>
    </source>
</evidence>
<dbReference type="PANTHER" id="PTHR37534">
    <property type="entry name" value="TRANSCRIPTIONAL ACTIVATOR PROTEIN UGA3"/>
    <property type="match status" value="1"/>
</dbReference>
<dbReference type="CDD" id="cd00067">
    <property type="entry name" value="GAL4"/>
    <property type="match status" value="1"/>
</dbReference>
<dbReference type="PROSITE" id="PS00463">
    <property type="entry name" value="ZN2_CY6_FUNGAL_1"/>
    <property type="match status" value="1"/>
</dbReference>
<protein>
    <recommendedName>
        <fullName evidence="4">Zn(2)-C6 fungal-type domain-containing protein</fullName>
    </recommendedName>
</protein>
<dbReference type="Pfam" id="PF00172">
    <property type="entry name" value="Zn_clus"/>
    <property type="match status" value="1"/>
</dbReference>
<dbReference type="EMBL" id="WVTA01000003">
    <property type="protein sequence ID" value="KAK3215175.1"/>
    <property type="molecule type" value="Genomic_DNA"/>
</dbReference>
<feature type="region of interest" description="Disordered" evidence="3">
    <location>
        <begin position="111"/>
        <end position="177"/>
    </location>
</feature>
<organism evidence="5 6">
    <name type="scientific">Pseudopithomyces chartarum</name>
    <dbReference type="NCBI Taxonomy" id="1892770"/>
    <lineage>
        <taxon>Eukaryota</taxon>
        <taxon>Fungi</taxon>
        <taxon>Dikarya</taxon>
        <taxon>Ascomycota</taxon>
        <taxon>Pezizomycotina</taxon>
        <taxon>Dothideomycetes</taxon>
        <taxon>Pleosporomycetidae</taxon>
        <taxon>Pleosporales</taxon>
        <taxon>Massarineae</taxon>
        <taxon>Didymosphaeriaceae</taxon>
        <taxon>Pseudopithomyces</taxon>
    </lineage>
</organism>
<dbReference type="SUPFAM" id="SSF57701">
    <property type="entry name" value="Zn2/Cys6 DNA-binding domain"/>
    <property type="match status" value="1"/>
</dbReference>
<dbReference type="GO" id="GO:0005634">
    <property type="term" value="C:nucleus"/>
    <property type="evidence" value="ECO:0007669"/>
    <property type="project" value="UniProtKB-SubCell"/>
</dbReference>
<comment type="caution">
    <text evidence="5">The sequence shown here is derived from an EMBL/GenBank/DDBJ whole genome shotgun (WGS) entry which is preliminary data.</text>
</comment>
<dbReference type="InterPro" id="IPR021858">
    <property type="entry name" value="Fun_TF"/>
</dbReference>
<dbReference type="AlphaFoldDB" id="A0AAN6M4P1"/>
<dbReference type="InterPro" id="IPR036864">
    <property type="entry name" value="Zn2-C6_fun-type_DNA-bd_sf"/>
</dbReference>
<proteinExistence type="predicted"/>
<dbReference type="PANTHER" id="PTHR37534:SF47">
    <property type="entry name" value="ZN(2)-C6 FUNGAL-TYPE DOMAIN-CONTAINING PROTEIN"/>
    <property type="match status" value="1"/>
</dbReference>
<feature type="non-terminal residue" evidence="5">
    <location>
        <position position="818"/>
    </location>
</feature>
<evidence type="ECO:0000256" key="3">
    <source>
        <dbReference type="SAM" id="MobiDB-lite"/>
    </source>
</evidence>
<comment type="subcellular location">
    <subcellularLocation>
        <location evidence="1">Nucleus</location>
    </subcellularLocation>
</comment>
<accession>A0AAN6M4P1</accession>
<feature type="compositionally biased region" description="Basic and acidic residues" evidence="3">
    <location>
        <begin position="32"/>
        <end position="42"/>
    </location>
</feature>
<dbReference type="Pfam" id="PF11951">
    <property type="entry name" value="Fungal_trans_2"/>
    <property type="match status" value="1"/>
</dbReference>
<feature type="compositionally biased region" description="Low complexity" evidence="3">
    <location>
        <begin position="49"/>
        <end position="60"/>
    </location>
</feature>
<evidence type="ECO:0000256" key="1">
    <source>
        <dbReference type="ARBA" id="ARBA00004123"/>
    </source>
</evidence>
<evidence type="ECO:0000256" key="2">
    <source>
        <dbReference type="ARBA" id="ARBA00023242"/>
    </source>
</evidence>
<dbReference type="PROSITE" id="PS50048">
    <property type="entry name" value="ZN2_CY6_FUNGAL_2"/>
    <property type="match status" value="1"/>
</dbReference>
<keyword evidence="2" id="KW-0539">Nucleus</keyword>
<keyword evidence="6" id="KW-1185">Reference proteome</keyword>
<evidence type="ECO:0000313" key="5">
    <source>
        <dbReference type="EMBL" id="KAK3215175.1"/>
    </source>
</evidence>
<reference evidence="5 6" key="1">
    <citation type="submission" date="2021-02" db="EMBL/GenBank/DDBJ databases">
        <title>Genome assembly of Pseudopithomyces chartarum.</title>
        <authorList>
            <person name="Jauregui R."/>
            <person name="Singh J."/>
            <person name="Voisey C."/>
        </authorList>
    </citation>
    <scope>NUCLEOTIDE SEQUENCE [LARGE SCALE GENOMIC DNA]</scope>
    <source>
        <strain evidence="5 6">AGR01</strain>
    </source>
</reference>
<feature type="region of interest" description="Disordered" evidence="3">
    <location>
        <begin position="1"/>
        <end position="71"/>
    </location>
</feature>